<proteinExistence type="predicted"/>
<dbReference type="SMART" id="SM00420">
    <property type="entry name" value="HTH_DEOR"/>
    <property type="match status" value="1"/>
</dbReference>
<dbReference type="InterPro" id="IPR036390">
    <property type="entry name" value="WH_DNA-bd_sf"/>
</dbReference>
<dbReference type="PANTHER" id="PTHR30363">
    <property type="entry name" value="HTH-TYPE TRANSCRIPTIONAL REGULATOR SRLR-RELATED"/>
    <property type="match status" value="1"/>
</dbReference>
<dbReference type="EMBL" id="CP046956">
    <property type="protein sequence ID" value="QTN01545.1"/>
    <property type="molecule type" value="Genomic_DNA"/>
</dbReference>
<dbReference type="SUPFAM" id="SSF100950">
    <property type="entry name" value="NagB/RpiA/CoA transferase-like"/>
    <property type="match status" value="1"/>
</dbReference>
<gene>
    <name evidence="5" type="ORF">ERJ70_13810</name>
</gene>
<evidence type="ECO:0000256" key="3">
    <source>
        <dbReference type="ARBA" id="ARBA00023163"/>
    </source>
</evidence>
<dbReference type="InterPro" id="IPR001034">
    <property type="entry name" value="DeoR_HTH"/>
</dbReference>
<keyword evidence="2" id="KW-0238">DNA-binding</keyword>
<sequence>MLTPERHQLIVQQIAKHGTVAIQDLIKLTAASESTIRRDLSELENQNKLVRVHGGAASRQTISQELSIPEKTTKNLQEKKRIAAEAALLVEPDEYIYLDAGTTTFEMIPHLKNKNITVVTNGLTHLDALSAQQITTYLTGGLVKHKTRALIGRGAQIGLQSYRFDKCFIGVNGIDLAYGLTTPDPEEALIKQQALQSAQQCFVLADYTKFGQVSFSKIADLEEVFLITNKMKEDVLSPYQDKTNIKVV</sequence>
<dbReference type="InterPro" id="IPR050313">
    <property type="entry name" value="Carb_Metab_HTH_regulators"/>
</dbReference>
<organism evidence="5 6">
    <name type="scientific">Sediminibacillus dalangtanensis</name>
    <dbReference type="NCBI Taxonomy" id="2729421"/>
    <lineage>
        <taxon>Bacteria</taxon>
        <taxon>Bacillati</taxon>
        <taxon>Bacillota</taxon>
        <taxon>Bacilli</taxon>
        <taxon>Bacillales</taxon>
        <taxon>Bacillaceae</taxon>
        <taxon>Sediminibacillus</taxon>
    </lineage>
</organism>
<feature type="domain" description="HTH deoR-type" evidence="4">
    <location>
        <begin position="3"/>
        <end position="58"/>
    </location>
</feature>
<dbReference type="InterPro" id="IPR014036">
    <property type="entry name" value="DeoR-like_C"/>
</dbReference>
<keyword evidence="3" id="KW-0804">Transcription</keyword>
<protein>
    <submittedName>
        <fullName evidence="5">DeoR family transcriptional regulator</fullName>
    </submittedName>
</protein>
<dbReference type="Gene3D" id="3.40.50.1360">
    <property type="match status" value="1"/>
</dbReference>
<dbReference type="PANTHER" id="PTHR30363:SF56">
    <property type="entry name" value="TRANSCRIPTIONAL REGULATOR, DEOR FAMILY"/>
    <property type="match status" value="1"/>
</dbReference>
<dbReference type="PROSITE" id="PS00894">
    <property type="entry name" value="HTH_DEOR_1"/>
    <property type="match status" value="1"/>
</dbReference>
<dbReference type="Pfam" id="PF08220">
    <property type="entry name" value="HTH_DeoR"/>
    <property type="match status" value="1"/>
</dbReference>
<dbReference type="Pfam" id="PF00455">
    <property type="entry name" value="DeoRC"/>
    <property type="match status" value="1"/>
</dbReference>
<evidence type="ECO:0000256" key="1">
    <source>
        <dbReference type="ARBA" id="ARBA00023015"/>
    </source>
</evidence>
<evidence type="ECO:0000256" key="2">
    <source>
        <dbReference type="ARBA" id="ARBA00023125"/>
    </source>
</evidence>
<dbReference type="SMART" id="SM01134">
    <property type="entry name" value="DeoRC"/>
    <property type="match status" value="1"/>
</dbReference>
<dbReference type="InterPro" id="IPR036388">
    <property type="entry name" value="WH-like_DNA-bd_sf"/>
</dbReference>
<dbReference type="InterPro" id="IPR018356">
    <property type="entry name" value="Tscrpt_reg_HTH_DeoR_CS"/>
</dbReference>
<dbReference type="RefSeq" id="WP_209369391.1">
    <property type="nucleotide sequence ID" value="NZ_CP046956.1"/>
</dbReference>
<name>A0ABX7VZB9_9BACI</name>
<evidence type="ECO:0000313" key="5">
    <source>
        <dbReference type="EMBL" id="QTN01545.1"/>
    </source>
</evidence>
<keyword evidence="6" id="KW-1185">Reference proteome</keyword>
<accession>A0ABX7VZB9</accession>
<reference evidence="5 6" key="1">
    <citation type="submission" date="2019-12" db="EMBL/GenBank/DDBJ databases">
        <title>The whole genome sequencing of a strain isolated from a Mars analog, Dalangtan Playa.</title>
        <authorList>
            <person name="Huang T."/>
        </authorList>
    </citation>
    <scope>NUCLEOTIDE SEQUENCE [LARGE SCALE GENOMIC DNA]</scope>
    <source>
        <strain evidence="5 6">DP4-553-S</strain>
    </source>
</reference>
<dbReference type="Gene3D" id="1.10.10.10">
    <property type="entry name" value="Winged helix-like DNA-binding domain superfamily/Winged helix DNA-binding domain"/>
    <property type="match status" value="1"/>
</dbReference>
<evidence type="ECO:0000259" key="4">
    <source>
        <dbReference type="PROSITE" id="PS51000"/>
    </source>
</evidence>
<dbReference type="SUPFAM" id="SSF46785">
    <property type="entry name" value="Winged helix' DNA-binding domain"/>
    <property type="match status" value="1"/>
</dbReference>
<dbReference type="PRINTS" id="PR00037">
    <property type="entry name" value="HTHLACR"/>
</dbReference>
<dbReference type="InterPro" id="IPR037171">
    <property type="entry name" value="NagB/RpiA_transferase-like"/>
</dbReference>
<dbReference type="Proteomes" id="UP000665043">
    <property type="component" value="Chromosome"/>
</dbReference>
<evidence type="ECO:0000313" key="6">
    <source>
        <dbReference type="Proteomes" id="UP000665043"/>
    </source>
</evidence>
<keyword evidence="1" id="KW-0805">Transcription regulation</keyword>
<dbReference type="PROSITE" id="PS51000">
    <property type="entry name" value="HTH_DEOR_2"/>
    <property type="match status" value="1"/>
</dbReference>